<accession>A0ACD1DWD4</accession>
<sequence>MRRRVGKVVMFSFALSLPLPVKVLLVNNLGFNVGFYMLLPYLTRHLTEDLGLSAAFAGFVMGFRMLSQQGLFLVGGTLADRFNYQTVILAGCALRVLGFGLFGVALRPWAVVGAAFLTGLAGALFSPAYQAFLARLTEDHPERESVYALQNVTSQAGALAGPLCGLALLRYGFSTLCAVAAAVFFLLLLLQWFHLPRLEGTERNSSLPVLTDWVAVFRRRDFLIFCLLMSAYYLMFNQLYLLLPLSSPNDGSVAALFTLSALLSVALQMPLSRFVVGRFSRPLRLAAGMGLMALAFPFLLLRVGSVGPVSVNTLVTTTLLTLGMMTVFPPALSMIPEMGGERRQGVCFGVFYLFAGVAGASGGALTAWLWELHPLSLIGGLTLVGLMAAALLGRHAATSERANRRSVVPQSPA</sequence>
<gene>
    <name evidence="1" type="ORF">KIH16_00920</name>
</gene>
<proteinExistence type="predicted"/>
<reference evidence="1" key="1">
    <citation type="submission" date="2021-05" db="EMBL/GenBank/DDBJ databases">
        <title>An isolated secondary fermenter in methanogenic hydrocarbon-degrading communities.</title>
        <authorList>
            <person name="Liu Y.-F."/>
            <person name="Liu Z.-l."/>
        </authorList>
    </citation>
    <scope>NUCLEOTIDE SEQUENCE</scope>
    <source>
        <strain evidence="1">L-13</strain>
    </source>
</reference>
<evidence type="ECO:0000313" key="1">
    <source>
        <dbReference type="EMBL" id="QVL36419.1"/>
    </source>
</evidence>
<name>A0ACD1DWD4_9BACT</name>
<dbReference type="Proteomes" id="UP000682204">
    <property type="component" value="Chromosome"/>
</dbReference>
<organism evidence="1 2">
    <name type="scientific">Aminirod propionatiphilus</name>
    <dbReference type="NCBI Taxonomy" id="3415223"/>
    <lineage>
        <taxon>Bacteria</taxon>
        <taxon>Thermotogati</taxon>
        <taxon>Synergistota</taxon>
        <taxon>Synergistia</taxon>
        <taxon>Synergistales</taxon>
        <taxon>Aminiphilaceae</taxon>
        <taxon>Aminirod</taxon>
    </lineage>
</organism>
<evidence type="ECO:0000313" key="2">
    <source>
        <dbReference type="Proteomes" id="UP000682204"/>
    </source>
</evidence>
<dbReference type="EMBL" id="CP074691">
    <property type="protein sequence ID" value="QVL36419.1"/>
    <property type="molecule type" value="Genomic_DNA"/>
</dbReference>
<protein>
    <submittedName>
        <fullName evidence="1">MFS transporter</fullName>
    </submittedName>
</protein>
<keyword evidence="2" id="KW-1185">Reference proteome</keyword>